<dbReference type="CDD" id="cd02440">
    <property type="entry name" value="AdoMet_MTases"/>
    <property type="match status" value="1"/>
</dbReference>
<keyword evidence="2" id="KW-1185">Reference proteome</keyword>
<name>A0A512CA61_9BACT</name>
<dbReference type="PANTHER" id="PTHR43861">
    <property type="entry name" value="TRANS-ACONITATE 2-METHYLTRANSFERASE-RELATED"/>
    <property type="match status" value="1"/>
</dbReference>
<comment type="caution">
    <text evidence="1">The sequence shown here is derived from an EMBL/GenBank/DDBJ whole genome shotgun (WGS) entry which is preliminary data.</text>
</comment>
<dbReference type="SUPFAM" id="SSF53335">
    <property type="entry name" value="S-adenosyl-L-methionine-dependent methyltransferases"/>
    <property type="match status" value="1"/>
</dbReference>
<dbReference type="EMBL" id="BJYV01000006">
    <property type="protein sequence ID" value="GEO21088.1"/>
    <property type="molecule type" value="Genomic_DNA"/>
</dbReference>
<accession>A0A512CA61</accession>
<organism evidence="1 2">
    <name type="scientific">Cyclobacterium qasimii</name>
    <dbReference type="NCBI Taxonomy" id="1350429"/>
    <lineage>
        <taxon>Bacteria</taxon>
        <taxon>Pseudomonadati</taxon>
        <taxon>Bacteroidota</taxon>
        <taxon>Cytophagia</taxon>
        <taxon>Cytophagales</taxon>
        <taxon>Cyclobacteriaceae</taxon>
        <taxon>Cyclobacterium</taxon>
    </lineage>
</organism>
<proteinExistence type="predicted"/>
<evidence type="ECO:0000313" key="1">
    <source>
        <dbReference type="EMBL" id="GEO21088.1"/>
    </source>
</evidence>
<dbReference type="PANTHER" id="PTHR43861:SF6">
    <property type="entry name" value="METHYLTRANSFERASE TYPE 11"/>
    <property type="match status" value="1"/>
</dbReference>
<reference evidence="1 2" key="1">
    <citation type="submission" date="2019-07" db="EMBL/GenBank/DDBJ databases">
        <title>Whole genome shotgun sequence of Cyclobacterium qasimii NBRC 106168.</title>
        <authorList>
            <person name="Hosoyama A."/>
            <person name="Uohara A."/>
            <person name="Ohji S."/>
            <person name="Ichikawa N."/>
        </authorList>
    </citation>
    <scope>NUCLEOTIDE SEQUENCE [LARGE SCALE GENOMIC DNA]</scope>
    <source>
        <strain evidence="1 2">NBRC 106168</strain>
    </source>
</reference>
<dbReference type="AlphaFoldDB" id="A0A512CA61"/>
<protein>
    <recommendedName>
        <fullName evidence="3">Methyltransferase</fullName>
    </recommendedName>
</protein>
<evidence type="ECO:0008006" key="3">
    <source>
        <dbReference type="Google" id="ProtNLM"/>
    </source>
</evidence>
<dbReference type="InterPro" id="IPR029063">
    <property type="entry name" value="SAM-dependent_MTases_sf"/>
</dbReference>
<sequence length="295" mass="34204">MYERLTKCPLCKSEQFINHLVVKDHAISKESFIICECQNCKVWFTNPRPTEENIATYYDNPSYISHQDKSKNITDLVYKAVRKYTLNQKLNWINARQSSKGRMLDYGCGVGLFVKACTNDGWEAYGMEPNEKAATFAIDNNGIDIIPDFKSLEKKKKFDVITLFHVLEHVHKLNKTIDILLNRLKKRGTLFIAVPNRDSLDASTFKENWAALDVPRHLYHFNPSSMEYLTDKHNCRIVDTIPMKFDSYYVSLLSHQYIGTKNKYIEAIKSGYNSNKQAKNNSNNYSSLLFVIKKK</sequence>
<dbReference type="Gene3D" id="3.40.50.150">
    <property type="entry name" value="Vaccinia Virus protein VP39"/>
    <property type="match status" value="1"/>
</dbReference>
<dbReference type="RefSeq" id="WP_146947508.1">
    <property type="nucleotide sequence ID" value="NZ_BJYV01000006.1"/>
</dbReference>
<dbReference type="Pfam" id="PF13489">
    <property type="entry name" value="Methyltransf_23"/>
    <property type="match status" value="1"/>
</dbReference>
<gene>
    <name evidence="1" type="ORF">CQA01_16220</name>
</gene>
<dbReference type="Proteomes" id="UP000321301">
    <property type="component" value="Unassembled WGS sequence"/>
</dbReference>
<evidence type="ECO:0000313" key="2">
    <source>
        <dbReference type="Proteomes" id="UP000321301"/>
    </source>
</evidence>